<dbReference type="SMART" id="SM00901">
    <property type="entry name" value="FRG"/>
    <property type="match status" value="1"/>
</dbReference>
<reference evidence="2" key="1">
    <citation type="submission" date="2022-12" db="EMBL/GenBank/DDBJ databases">
        <title>Genome of R. gnavus strain RSHDN_123.</title>
        <authorList>
            <person name="Abdugheni R."/>
        </authorList>
    </citation>
    <scope>NUCLEOTIDE SEQUENCE</scope>
    <source>
        <strain evidence="2">RSHDN_123</strain>
    </source>
</reference>
<dbReference type="AlphaFoldDB" id="A0A9X3HFA0"/>
<evidence type="ECO:0000313" key="3">
    <source>
        <dbReference type="Proteomes" id="UP001148455"/>
    </source>
</evidence>
<dbReference type="InterPro" id="IPR014966">
    <property type="entry name" value="FRG-dom"/>
</dbReference>
<feature type="domain" description="FRG" evidence="1">
    <location>
        <begin position="33"/>
        <end position="138"/>
    </location>
</feature>
<dbReference type="Pfam" id="PF08867">
    <property type="entry name" value="FRG"/>
    <property type="match status" value="1"/>
</dbReference>
<proteinExistence type="predicted"/>
<name>A0A9X3HFA0_MEDGN</name>
<accession>A0A9X3HFA0</accession>
<dbReference type="EMBL" id="JAPZED010000010">
    <property type="protein sequence ID" value="MCZ7694393.1"/>
    <property type="molecule type" value="Genomic_DNA"/>
</dbReference>
<evidence type="ECO:0000259" key="1">
    <source>
        <dbReference type="SMART" id="SM00901"/>
    </source>
</evidence>
<dbReference type="Proteomes" id="UP001148455">
    <property type="component" value="Unassembled WGS sequence"/>
</dbReference>
<comment type="caution">
    <text evidence="2">The sequence shown here is derived from an EMBL/GenBank/DDBJ whole genome shotgun (WGS) entry which is preliminary data.</text>
</comment>
<protein>
    <submittedName>
        <fullName evidence="2">FRG domain-containing protein</fullName>
    </submittedName>
</protein>
<dbReference type="RefSeq" id="WP_269763581.1">
    <property type="nucleotide sequence ID" value="NZ_JAPZED010000010.1"/>
</dbReference>
<evidence type="ECO:0000313" key="2">
    <source>
        <dbReference type="EMBL" id="MCZ7694393.1"/>
    </source>
</evidence>
<gene>
    <name evidence="2" type="ORF">O8D18_10125</name>
</gene>
<organism evidence="2 3">
    <name type="scientific">Mediterraneibacter gnavus</name>
    <name type="common">Ruminococcus gnavus</name>
    <dbReference type="NCBI Taxonomy" id="33038"/>
    <lineage>
        <taxon>Bacteria</taxon>
        <taxon>Bacillati</taxon>
        <taxon>Bacillota</taxon>
        <taxon>Clostridia</taxon>
        <taxon>Lachnospirales</taxon>
        <taxon>Lachnospiraceae</taxon>
        <taxon>Mediterraneibacter</taxon>
    </lineage>
</organism>
<sequence>MYKELETDNLIEIDSVSSFIKAIKELRESADGTSTELYFRGQEVEFWDIEPSIFRNDMLSIEHKLMQIPLQKIPMEFKGFDSLFDVMTKYQHYGMCTRLLDLTTNPLVALYFACKIHGQEKYETEDDPVEQEPYGVVYYTNNYYPSQSVDKEIKIVTALASYDLSKENTIGTVLDKLRMDNLINEETKARWLKKEYVGEFIKIIQRNYMVVPTYTNERLQRQNGVFLLASMFSVNIGANVKDGVITKSKNNLRDEFASKYFYIKGENKESILKELDLYNINEATLFPELEHQLNYIRYANADFTQSVTEFSKYEDNHVVTKSDVYIDDGELNQYVIDVLEMKLCGIVDKEDIKEIKRLIESNFDVDWYKRSSSGSRIKNSITGYYFVKNKNREESKSKANEIMAVLNDEVKAFIAAKYKGGE</sequence>